<dbReference type="AlphaFoldDB" id="A0A0D0AGD8"/>
<accession>A0A0D0AGD8</accession>
<evidence type="ECO:0000313" key="2">
    <source>
        <dbReference type="Proteomes" id="UP000054485"/>
    </source>
</evidence>
<proteinExistence type="predicted"/>
<reference evidence="2" key="2">
    <citation type="submission" date="2015-01" db="EMBL/GenBank/DDBJ databases">
        <title>Evolutionary Origins and Diversification of the Mycorrhizal Mutualists.</title>
        <authorList>
            <consortium name="DOE Joint Genome Institute"/>
            <consortium name="Mycorrhizal Genomics Consortium"/>
            <person name="Kohler A."/>
            <person name="Kuo A."/>
            <person name="Nagy L.G."/>
            <person name="Floudas D."/>
            <person name="Copeland A."/>
            <person name="Barry K.W."/>
            <person name="Cichocki N."/>
            <person name="Veneault-Fourrey C."/>
            <person name="LaButti K."/>
            <person name="Lindquist E.A."/>
            <person name="Lipzen A."/>
            <person name="Lundell T."/>
            <person name="Morin E."/>
            <person name="Murat C."/>
            <person name="Riley R."/>
            <person name="Ohm R."/>
            <person name="Sun H."/>
            <person name="Tunlid A."/>
            <person name="Henrissat B."/>
            <person name="Grigoriev I.V."/>
            <person name="Hibbett D.S."/>
            <person name="Martin F."/>
        </authorList>
    </citation>
    <scope>NUCLEOTIDE SEQUENCE [LARGE SCALE GENOMIC DNA]</scope>
    <source>
        <strain evidence="2">UH-Slu-Lm8-n1</strain>
    </source>
</reference>
<organism evidence="1 2">
    <name type="scientific">Suillus luteus UH-Slu-Lm8-n1</name>
    <dbReference type="NCBI Taxonomy" id="930992"/>
    <lineage>
        <taxon>Eukaryota</taxon>
        <taxon>Fungi</taxon>
        <taxon>Dikarya</taxon>
        <taxon>Basidiomycota</taxon>
        <taxon>Agaricomycotina</taxon>
        <taxon>Agaricomycetes</taxon>
        <taxon>Agaricomycetidae</taxon>
        <taxon>Boletales</taxon>
        <taxon>Suillineae</taxon>
        <taxon>Suillaceae</taxon>
        <taxon>Suillus</taxon>
    </lineage>
</organism>
<dbReference type="Proteomes" id="UP000054485">
    <property type="component" value="Unassembled WGS sequence"/>
</dbReference>
<dbReference type="InParanoid" id="A0A0D0AGD8"/>
<keyword evidence="2" id="KW-1185">Reference proteome</keyword>
<dbReference type="STRING" id="930992.A0A0D0AGD8"/>
<reference evidence="1 2" key="1">
    <citation type="submission" date="2014-04" db="EMBL/GenBank/DDBJ databases">
        <authorList>
            <consortium name="DOE Joint Genome Institute"/>
            <person name="Kuo A."/>
            <person name="Ruytinx J."/>
            <person name="Rineau F."/>
            <person name="Colpaert J."/>
            <person name="Kohler A."/>
            <person name="Nagy L.G."/>
            <person name="Floudas D."/>
            <person name="Copeland A."/>
            <person name="Barry K.W."/>
            <person name="Cichocki N."/>
            <person name="Veneault-Fourrey C."/>
            <person name="LaButti K."/>
            <person name="Lindquist E.A."/>
            <person name="Lipzen A."/>
            <person name="Lundell T."/>
            <person name="Morin E."/>
            <person name="Murat C."/>
            <person name="Sun H."/>
            <person name="Tunlid A."/>
            <person name="Henrissat B."/>
            <person name="Grigoriev I.V."/>
            <person name="Hibbett D.S."/>
            <person name="Martin F."/>
            <person name="Nordberg H.P."/>
            <person name="Cantor M.N."/>
            <person name="Hua S.X."/>
        </authorList>
    </citation>
    <scope>NUCLEOTIDE SEQUENCE [LARGE SCALE GENOMIC DNA]</scope>
    <source>
        <strain evidence="1 2">UH-Slu-Lm8-n1</strain>
    </source>
</reference>
<protein>
    <submittedName>
        <fullName evidence="1">Uncharacterized protein</fullName>
    </submittedName>
</protein>
<dbReference type="OrthoDB" id="2802364at2759"/>
<sequence>MSGSRPHLLPSKHYISAEDYDLLELLCSRFNVAKTILEPASEIPTTLDMRVKQDAHIPSHVLAVFDIPESEWGLSYQPLLVPIRVDLFTRGFRSKIIPPSPPGSTFPVPHCAENAEGQFVTLPVVPLLVPHAPSIPLLFLFGLGLETRSHLLCCHLLPAEVIGEFPAPPAMANSMATLCSDDQFREHCKFNQGLWKNILSLVPRDSHFIELAKTAWMVTVEARRIRQRSTASHITSVPN</sequence>
<gene>
    <name evidence="1" type="ORF">CY34DRAFT_806824</name>
</gene>
<dbReference type="HOGENOM" id="CLU_090069_0_0_1"/>
<name>A0A0D0AGD8_9AGAM</name>
<dbReference type="EMBL" id="KN835289">
    <property type="protein sequence ID" value="KIK40826.1"/>
    <property type="molecule type" value="Genomic_DNA"/>
</dbReference>
<evidence type="ECO:0000313" key="1">
    <source>
        <dbReference type="EMBL" id="KIK40826.1"/>
    </source>
</evidence>